<evidence type="ECO:0000313" key="4">
    <source>
        <dbReference type="Proteomes" id="UP001190700"/>
    </source>
</evidence>
<feature type="non-terminal residue" evidence="3">
    <location>
        <position position="257"/>
    </location>
</feature>
<feature type="region of interest" description="Disordered" evidence="2">
    <location>
        <begin position="41"/>
        <end position="77"/>
    </location>
</feature>
<organism evidence="3 4">
    <name type="scientific">Cymbomonas tetramitiformis</name>
    <dbReference type="NCBI Taxonomy" id="36881"/>
    <lineage>
        <taxon>Eukaryota</taxon>
        <taxon>Viridiplantae</taxon>
        <taxon>Chlorophyta</taxon>
        <taxon>Pyramimonadophyceae</taxon>
        <taxon>Pyramimonadales</taxon>
        <taxon>Pyramimonadaceae</taxon>
        <taxon>Cymbomonas</taxon>
    </lineage>
</organism>
<sequence length="257" mass="28736">MVTIAGSGTESMDGELSQKAAIGTLADLSLNLGPMSVEGQPFGPWGSVPEAEIEVGRRRNSPPKSGNMTPTTPISPTRQTHAMLNSAFEQAQRDSAREKQEIQKGVFTQQALKLQEVAKALEASKEESKELARRLEEAKNAMGQTEEVCAQYRQDLAVKDEELQRVKESNGLLQMDMEEDRRKQEQYYKILVESHGQSETMENMLDQCRVDLEKVASLKEALRDVKEESGTIIRALRQEVEAQRANYLSLQHVSSEQ</sequence>
<protein>
    <submittedName>
        <fullName evidence="3">Uncharacterized protein</fullName>
    </submittedName>
</protein>
<accession>A0AAE0GE57</accession>
<comment type="caution">
    <text evidence="3">The sequence shown here is derived from an EMBL/GenBank/DDBJ whole genome shotgun (WGS) entry which is preliminary data.</text>
</comment>
<keyword evidence="1" id="KW-0175">Coiled coil</keyword>
<name>A0AAE0GE57_9CHLO</name>
<proteinExistence type="predicted"/>
<evidence type="ECO:0000256" key="2">
    <source>
        <dbReference type="SAM" id="MobiDB-lite"/>
    </source>
</evidence>
<keyword evidence="4" id="KW-1185">Reference proteome</keyword>
<feature type="compositionally biased region" description="Polar residues" evidence="2">
    <location>
        <begin position="62"/>
        <end position="77"/>
    </location>
</feature>
<dbReference type="EMBL" id="LGRX02006586">
    <property type="protein sequence ID" value="KAK3276367.1"/>
    <property type="molecule type" value="Genomic_DNA"/>
</dbReference>
<feature type="coiled-coil region" evidence="1">
    <location>
        <begin position="111"/>
        <end position="169"/>
    </location>
</feature>
<dbReference type="AlphaFoldDB" id="A0AAE0GE57"/>
<evidence type="ECO:0000256" key="1">
    <source>
        <dbReference type="SAM" id="Coils"/>
    </source>
</evidence>
<evidence type="ECO:0000313" key="3">
    <source>
        <dbReference type="EMBL" id="KAK3276367.1"/>
    </source>
</evidence>
<reference evidence="3 4" key="1">
    <citation type="journal article" date="2015" name="Genome Biol. Evol.">
        <title>Comparative Genomics of a Bacterivorous Green Alga Reveals Evolutionary Causalities and Consequences of Phago-Mixotrophic Mode of Nutrition.</title>
        <authorList>
            <person name="Burns J.A."/>
            <person name="Paasch A."/>
            <person name="Narechania A."/>
            <person name="Kim E."/>
        </authorList>
    </citation>
    <scope>NUCLEOTIDE SEQUENCE [LARGE SCALE GENOMIC DNA]</scope>
    <source>
        <strain evidence="3 4">PLY_AMNH</strain>
    </source>
</reference>
<gene>
    <name evidence="3" type="ORF">CYMTET_15547</name>
</gene>
<dbReference type="Proteomes" id="UP001190700">
    <property type="component" value="Unassembled WGS sequence"/>
</dbReference>